<evidence type="ECO:0000256" key="3">
    <source>
        <dbReference type="ARBA" id="ARBA00022679"/>
    </source>
</evidence>
<organism evidence="10 11">
    <name type="scientific">Rhodohalobacter sulfatireducens</name>
    <dbReference type="NCBI Taxonomy" id="2911366"/>
    <lineage>
        <taxon>Bacteria</taxon>
        <taxon>Pseudomonadati</taxon>
        <taxon>Balneolota</taxon>
        <taxon>Balneolia</taxon>
        <taxon>Balneolales</taxon>
        <taxon>Balneolaceae</taxon>
        <taxon>Rhodohalobacter</taxon>
    </lineage>
</organism>
<keyword evidence="3" id="KW-0808">Transferase</keyword>
<keyword evidence="4" id="KW-0658">Purine biosynthesis</keyword>
<comment type="pathway">
    <text evidence="1">Purine metabolism; IMP biosynthesis via de novo pathway; N(2)-formyl-N(1)-(5-phospho-D-ribosyl)glycinamide from N(1)-(5-phospho-D-ribosyl)glycinamide (10-formyl THF route): step 1/1.</text>
</comment>
<dbReference type="InterPro" id="IPR001555">
    <property type="entry name" value="GART_AS"/>
</dbReference>
<accession>A0ABS9KHI1</accession>
<comment type="catalytic activity">
    <reaction evidence="8">
        <text>N(1)-(5-phospho-beta-D-ribosyl)glycinamide + (6R)-10-formyltetrahydrofolate = N(2)-formyl-N(1)-(5-phospho-beta-D-ribosyl)glycinamide + (6S)-5,6,7,8-tetrahydrofolate + H(+)</text>
        <dbReference type="Rhea" id="RHEA:15053"/>
        <dbReference type="ChEBI" id="CHEBI:15378"/>
        <dbReference type="ChEBI" id="CHEBI:57453"/>
        <dbReference type="ChEBI" id="CHEBI:143788"/>
        <dbReference type="ChEBI" id="CHEBI:147286"/>
        <dbReference type="ChEBI" id="CHEBI:195366"/>
        <dbReference type="EC" id="2.1.2.2"/>
    </reaction>
</comment>
<feature type="domain" description="Formyl transferase N-terminal" evidence="9">
    <location>
        <begin position="102"/>
        <end position="200"/>
    </location>
</feature>
<evidence type="ECO:0000256" key="8">
    <source>
        <dbReference type="ARBA" id="ARBA00047664"/>
    </source>
</evidence>
<dbReference type="Pfam" id="PF00551">
    <property type="entry name" value="Formyl_trans_N"/>
    <property type="match status" value="1"/>
</dbReference>
<dbReference type="PANTHER" id="PTHR43369:SF2">
    <property type="entry name" value="PHOSPHORIBOSYLGLYCINAMIDE FORMYLTRANSFERASE"/>
    <property type="match status" value="1"/>
</dbReference>
<reference evidence="10" key="2">
    <citation type="submission" date="2024-05" db="EMBL/GenBank/DDBJ databases">
        <title>Rhodohalobacter halophilus gen. nov., sp. nov., a moderately halophilic member of the family Balneolaceae.</title>
        <authorList>
            <person name="Xia J."/>
        </authorList>
    </citation>
    <scope>NUCLEOTIDE SEQUENCE</scope>
    <source>
        <strain evidence="10">WB101</strain>
    </source>
</reference>
<proteinExistence type="inferred from homology"/>
<dbReference type="Gene3D" id="3.40.50.170">
    <property type="entry name" value="Formyl transferase, N-terminal domain"/>
    <property type="match status" value="1"/>
</dbReference>
<evidence type="ECO:0000256" key="4">
    <source>
        <dbReference type="ARBA" id="ARBA00022755"/>
    </source>
</evidence>
<gene>
    <name evidence="10" type="ORF">L6773_17065</name>
</gene>
<comment type="similarity">
    <text evidence="5">Belongs to the GART family.</text>
</comment>
<protein>
    <recommendedName>
        <fullName evidence="2">phosphoribosylglycinamide formyltransferase 1</fullName>
        <ecNumber evidence="2">2.1.2.2</ecNumber>
    </recommendedName>
    <alternativeName>
        <fullName evidence="7">5'-phosphoribosylglycinamide transformylase</fullName>
    </alternativeName>
    <alternativeName>
        <fullName evidence="6">GAR transformylase</fullName>
    </alternativeName>
</protein>
<dbReference type="SUPFAM" id="SSF53328">
    <property type="entry name" value="Formyltransferase"/>
    <property type="match status" value="1"/>
</dbReference>
<sequence>MSRSNKNLKVVVFTGSSSHSHMVVNYLNEVVDLFDIRIKNDYQNMNENRYKRYGFVKAVGQKLFIKFKKYLKRRTQGRIDEIINEFNLNVSTTTPDLWISNIHDKNLPKIINLQQPDIVVLNCVSIIPQYLMDAVDAPFINMHGGITPLYRGVFGGYWALRDGNKHLIGSTIHKVDAGIDTGAILKHIYFSVTPADNFCSYNALHLAYALKGLQEVFDYYTEHQQLPDPIETDMPSKLRSHPTIYGYLFYRVFKGIK</sequence>
<dbReference type="EMBL" id="JAKLWS010000029">
    <property type="protein sequence ID" value="MCG2590290.1"/>
    <property type="molecule type" value="Genomic_DNA"/>
</dbReference>
<evidence type="ECO:0000313" key="11">
    <source>
        <dbReference type="Proteomes" id="UP001165366"/>
    </source>
</evidence>
<evidence type="ECO:0000256" key="1">
    <source>
        <dbReference type="ARBA" id="ARBA00005054"/>
    </source>
</evidence>
<evidence type="ECO:0000256" key="5">
    <source>
        <dbReference type="ARBA" id="ARBA00038440"/>
    </source>
</evidence>
<reference evidence="10" key="1">
    <citation type="submission" date="2022-01" db="EMBL/GenBank/DDBJ databases">
        <authorList>
            <person name="Wang Y."/>
        </authorList>
    </citation>
    <scope>NUCLEOTIDE SEQUENCE</scope>
    <source>
        <strain evidence="10">WB101</strain>
    </source>
</reference>
<name>A0ABS9KHI1_9BACT</name>
<evidence type="ECO:0000313" key="10">
    <source>
        <dbReference type="EMBL" id="MCG2590290.1"/>
    </source>
</evidence>
<dbReference type="InterPro" id="IPR036477">
    <property type="entry name" value="Formyl_transf_N_sf"/>
</dbReference>
<dbReference type="PANTHER" id="PTHR43369">
    <property type="entry name" value="PHOSPHORIBOSYLGLYCINAMIDE FORMYLTRANSFERASE"/>
    <property type="match status" value="1"/>
</dbReference>
<comment type="caution">
    <text evidence="10">The sequence shown here is derived from an EMBL/GenBank/DDBJ whole genome shotgun (WGS) entry which is preliminary data.</text>
</comment>
<evidence type="ECO:0000256" key="2">
    <source>
        <dbReference type="ARBA" id="ARBA00012254"/>
    </source>
</evidence>
<evidence type="ECO:0000256" key="6">
    <source>
        <dbReference type="ARBA" id="ARBA00041324"/>
    </source>
</evidence>
<dbReference type="Proteomes" id="UP001165366">
    <property type="component" value="Unassembled WGS sequence"/>
</dbReference>
<keyword evidence="11" id="KW-1185">Reference proteome</keyword>
<dbReference type="RefSeq" id="WP_237855662.1">
    <property type="nucleotide sequence ID" value="NZ_JAKLWS010000029.1"/>
</dbReference>
<dbReference type="PROSITE" id="PS00373">
    <property type="entry name" value="GART"/>
    <property type="match status" value="1"/>
</dbReference>
<dbReference type="InterPro" id="IPR002376">
    <property type="entry name" value="Formyl_transf_N"/>
</dbReference>
<dbReference type="EC" id="2.1.2.2" evidence="2"/>
<evidence type="ECO:0000256" key="7">
    <source>
        <dbReference type="ARBA" id="ARBA00041682"/>
    </source>
</evidence>
<evidence type="ECO:0000259" key="9">
    <source>
        <dbReference type="Pfam" id="PF00551"/>
    </source>
</evidence>